<keyword evidence="5" id="KW-1185">Reference proteome</keyword>
<dbReference type="FunFam" id="2.40.10.10:FF:000068">
    <property type="entry name" value="transmembrane protease serine 2"/>
    <property type="match status" value="1"/>
</dbReference>
<dbReference type="AlphaFoldDB" id="E9HAS4"/>
<dbReference type="PANTHER" id="PTHR24258:SF140">
    <property type="entry name" value="BCDNA.GH08420-RELATED"/>
    <property type="match status" value="1"/>
</dbReference>
<dbReference type="Gene3D" id="2.40.10.10">
    <property type="entry name" value="Trypsin-like serine proteases"/>
    <property type="match status" value="1"/>
</dbReference>
<reference evidence="4 5" key="1">
    <citation type="journal article" date="2011" name="Science">
        <title>The ecoresponsive genome of Daphnia pulex.</title>
        <authorList>
            <person name="Colbourne J.K."/>
            <person name="Pfrender M.E."/>
            <person name="Gilbert D."/>
            <person name="Thomas W.K."/>
            <person name="Tucker A."/>
            <person name="Oakley T.H."/>
            <person name="Tokishita S."/>
            <person name="Aerts A."/>
            <person name="Arnold G.J."/>
            <person name="Basu M.K."/>
            <person name="Bauer D.J."/>
            <person name="Caceres C.E."/>
            <person name="Carmel L."/>
            <person name="Casola C."/>
            <person name="Choi J.H."/>
            <person name="Detter J.C."/>
            <person name="Dong Q."/>
            <person name="Dusheyko S."/>
            <person name="Eads B.D."/>
            <person name="Frohlich T."/>
            <person name="Geiler-Samerotte K.A."/>
            <person name="Gerlach D."/>
            <person name="Hatcher P."/>
            <person name="Jogdeo S."/>
            <person name="Krijgsveld J."/>
            <person name="Kriventseva E.V."/>
            <person name="Kultz D."/>
            <person name="Laforsch C."/>
            <person name="Lindquist E."/>
            <person name="Lopez J."/>
            <person name="Manak J.R."/>
            <person name="Muller J."/>
            <person name="Pangilinan J."/>
            <person name="Patwardhan R.P."/>
            <person name="Pitluck S."/>
            <person name="Pritham E.J."/>
            <person name="Rechtsteiner A."/>
            <person name="Rho M."/>
            <person name="Rogozin I.B."/>
            <person name="Sakarya O."/>
            <person name="Salamov A."/>
            <person name="Schaack S."/>
            <person name="Shapiro H."/>
            <person name="Shiga Y."/>
            <person name="Skalitzky C."/>
            <person name="Smith Z."/>
            <person name="Souvorov A."/>
            <person name="Sung W."/>
            <person name="Tang Z."/>
            <person name="Tsuchiya D."/>
            <person name="Tu H."/>
            <person name="Vos H."/>
            <person name="Wang M."/>
            <person name="Wolf Y.I."/>
            <person name="Yamagata H."/>
            <person name="Yamada T."/>
            <person name="Ye Y."/>
            <person name="Shaw J.R."/>
            <person name="Andrews J."/>
            <person name="Crease T.J."/>
            <person name="Tang H."/>
            <person name="Lucas S.M."/>
            <person name="Robertson H.M."/>
            <person name="Bork P."/>
            <person name="Koonin E.V."/>
            <person name="Zdobnov E.M."/>
            <person name="Grigoriev I.V."/>
            <person name="Lynch M."/>
            <person name="Boore J.L."/>
        </authorList>
    </citation>
    <scope>NUCLEOTIDE SEQUENCE [LARGE SCALE GENOMIC DNA]</scope>
</reference>
<dbReference type="PROSITE" id="PS50240">
    <property type="entry name" value="TRYPSIN_DOM"/>
    <property type="match status" value="1"/>
</dbReference>
<evidence type="ECO:0000313" key="5">
    <source>
        <dbReference type="Proteomes" id="UP000000305"/>
    </source>
</evidence>
<dbReference type="Proteomes" id="UP000000305">
    <property type="component" value="Unassembled WGS sequence"/>
</dbReference>
<protein>
    <recommendedName>
        <fullName evidence="3">Peptidase S1 domain-containing protein</fullName>
    </recommendedName>
</protein>
<name>E9HAS4_DAPPU</name>
<dbReference type="PhylomeDB" id="E9HAS4"/>
<dbReference type="SUPFAM" id="SSF50494">
    <property type="entry name" value="Trypsin-like serine proteases"/>
    <property type="match status" value="1"/>
</dbReference>
<dbReference type="InterPro" id="IPR043504">
    <property type="entry name" value="Peptidase_S1_PA_chymotrypsin"/>
</dbReference>
<feature type="chain" id="PRO_5003241648" description="Peptidase S1 domain-containing protein" evidence="2">
    <location>
        <begin position="18"/>
        <end position="318"/>
    </location>
</feature>
<evidence type="ECO:0000256" key="1">
    <source>
        <dbReference type="ARBA" id="ARBA00023157"/>
    </source>
</evidence>
<dbReference type="OrthoDB" id="8440449at2759"/>
<dbReference type="InParanoid" id="E9HAS4"/>
<evidence type="ECO:0000256" key="2">
    <source>
        <dbReference type="SAM" id="SignalP"/>
    </source>
</evidence>
<keyword evidence="1" id="KW-1015">Disulfide bond</keyword>
<dbReference type="SMART" id="SM00020">
    <property type="entry name" value="Tryp_SPc"/>
    <property type="match status" value="1"/>
</dbReference>
<dbReference type="InterPro" id="IPR009003">
    <property type="entry name" value="Peptidase_S1_PA"/>
</dbReference>
<dbReference type="STRING" id="6669.E9HAS4"/>
<feature type="domain" description="Peptidase S1" evidence="3">
    <location>
        <begin position="25"/>
        <end position="258"/>
    </location>
</feature>
<dbReference type="PRINTS" id="PR00722">
    <property type="entry name" value="CHYMOTRYPSIN"/>
</dbReference>
<dbReference type="EMBL" id="GL732613">
    <property type="protein sequence ID" value="EFX71078.1"/>
    <property type="molecule type" value="Genomic_DNA"/>
</dbReference>
<accession>E9HAS4</accession>
<organism evidence="4 5">
    <name type="scientific">Daphnia pulex</name>
    <name type="common">Water flea</name>
    <dbReference type="NCBI Taxonomy" id="6669"/>
    <lineage>
        <taxon>Eukaryota</taxon>
        <taxon>Metazoa</taxon>
        <taxon>Ecdysozoa</taxon>
        <taxon>Arthropoda</taxon>
        <taxon>Crustacea</taxon>
        <taxon>Branchiopoda</taxon>
        <taxon>Diplostraca</taxon>
        <taxon>Cladocera</taxon>
        <taxon>Anomopoda</taxon>
        <taxon>Daphniidae</taxon>
        <taxon>Daphnia</taxon>
    </lineage>
</organism>
<gene>
    <name evidence="4" type="ORF">DAPPUDRAFT_309210</name>
</gene>
<evidence type="ECO:0000259" key="3">
    <source>
        <dbReference type="PROSITE" id="PS50240"/>
    </source>
</evidence>
<dbReference type="OMA" id="FIYSERW"/>
<dbReference type="eggNOG" id="KOG3627">
    <property type="taxonomic scope" value="Eukaryota"/>
</dbReference>
<proteinExistence type="predicted"/>
<feature type="signal peptide" evidence="2">
    <location>
        <begin position="1"/>
        <end position="17"/>
    </location>
</feature>
<keyword evidence="2" id="KW-0732">Signal</keyword>
<dbReference type="InterPro" id="IPR001254">
    <property type="entry name" value="Trypsin_dom"/>
</dbReference>
<dbReference type="PANTHER" id="PTHR24258">
    <property type="entry name" value="SERINE PROTEASE-RELATED"/>
    <property type="match status" value="1"/>
</dbReference>
<dbReference type="FunCoup" id="E9HAS4">
    <property type="interactions" value="79"/>
</dbReference>
<dbReference type="HOGENOM" id="CLU_006842_7_0_1"/>
<dbReference type="GO" id="GO:0006508">
    <property type="term" value="P:proteolysis"/>
    <property type="evidence" value="ECO:0007669"/>
    <property type="project" value="InterPro"/>
</dbReference>
<dbReference type="CDD" id="cd00190">
    <property type="entry name" value="Tryp_SPc"/>
    <property type="match status" value="1"/>
</dbReference>
<dbReference type="GO" id="GO:0004252">
    <property type="term" value="F:serine-type endopeptidase activity"/>
    <property type="evidence" value="ECO:0007669"/>
    <property type="project" value="InterPro"/>
</dbReference>
<evidence type="ECO:0000313" key="4">
    <source>
        <dbReference type="EMBL" id="EFX71078.1"/>
    </source>
</evidence>
<dbReference type="InterPro" id="IPR001314">
    <property type="entry name" value="Peptidase_S1A"/>
</dbReference>
<dbReference type="KEGG" id="dpx:DAPPUDRAFT_309210"/>
<dbReference type="Pfam" id="PF00089">
    <property type="entry name" value="Trypsin"/>
    <property type="match status" value="1"/>
</dbReference>
<sequence length="318" mass="34172">MQKTTAVLLAIFYCVAGAPTYDERIVGGGIASAGQFPYVVSLTENNRHFCSGFIYSERWVVTTASCVAGKIPSALRAVVGQQDFTQPDANEEIISIYQIKIFTQYDAVNQANDIALIQLTKNITFSTPNGVYFINYNEVDPNNPEATVMGWGANQDGGFESTRLHYAAMDIQTGTSCGDYVTGSEFQVATMLCAQSSATSAVGGAPCQYDEGSPLVQIVQGKSTAVGIMSKNQGCSVDLPSVYTRLSVYYSWFLQTAGQQSVDETTVPTPEPGTEAPTTEAVITTEEVIITTEAVEITTELVTEEVIVTTEETVAPFI</sequence>